<evidence type="ECO:0000256" key="7">
    <source>
        <dbReference type="ARBA" id="ARBA00023136"/>
    </source>
</evidence>
<feature type="transmembrane region" description="Helical" evidence="9">
    <location>
        <begin position="20"/>
        <end position="47"/>
    </location>
</feature>
<evidence type="ECO:0000256" key="6">
    <source>
        <dbReference type="ARBA" id="ARBA00022989"/>
    </source>
</evidence>
<evidence type="ECO:0000256" key="9">
    <source>
        <dbReference type="RuleBase" id="RU369079"/>
    </source>
</evidence>
<dbReference type="InterPro" id="IPR055348">
    <property type="entry name" value="DctQ"/>
</dbReference>
<dbReference type="PANTHER" id="PTHR35011:SF10">
    <property type="entry name" value="TRAP TRANSPORTER SMALL PERMEASE PROTEIN"/>
    <property type="match status" value="1"/>
</dbReference>
<feature type="transmembrane region" description="Helical" evidence="9">
    <location>
        <begin position="142"/>
        <end position="162"/>
    </location>
</feature>
<dbReference type="PANTHER" id="PTHR35011">
    <property type="entry name" value="2,3-DIKETO-L-GULONATE TRAP TRANSPORTER SMALL PERMEASE PROTEIN YIAM"/>
    <property type="match status" value="1"/>
</dbReference>
<evidence type="ECO:0000313" key="11">
    <source>
        <dbReference type="EMBL" id="SIO11209.1"/>
    </source>
</evidence>
<dbReference type="InterPro" id="IPR007387">
    <property type="entry name" value="TRAP_DctQ"/>
</dbReference>
<keyword evidence="4 9" id="KW-0997">Cell inner membrane</keyword>
<evidence type="ECO:0000256" key="4">
    <source>
        <dbReference type="ARBA" id="ARBA00022519"/>
    </source>
</evidence>
<organism evidence="11 12">
    <name type="scientific">Vannielia litorea</name>
    <dbReference type="NCBI Taxonomy" id="1217970"/>
    <lineage>
        <taxon>Bacteria</taxon>
        <taxon>Pseudomonadati</taxon>
        <taxon>Pseudomonadota</taxon>
        <taxon>Alphaproteobacteria</taxon>
        <taxon>Rhodobacterales</taxon>
        <taxon>Paracoccaceae</taxon>
        <taxon>Vannielia</taxon>
    </lineage>
</organism>
<keyword evidence="6 9" id="KW-1133">Transmembrane helix</keyword>
<evidence type="ECO:0000259" key="10">
    <source>
        <dbReference type="Pfam" id="PF04290"/>
    </source>
</evidence>
<protein>
    <recommendedName>
        <fullName evidence="9">TRAP transporter small permease protein</fullName>
    </recommendedName>
</protein>
<evidence type="ECO:0000256" key="3">
    <source>
        <dbReference type="ARBA" id="ARBA00022475"/>
    </source>
</evidence>
<accession>A0A1N6GUK2</accession>
<keyword evidence="3" id="KW-1003">Cell membrane</keyword>
<dbReference type="RefSeq" id="WP_074256771.1">
    <property type="nucleotide sequence ID" value="NZ_FSRL01000001.1"/>
</dbReference>
<comment type="subunit">
    <text evidence="9">The complex comprises the extracytoplasmic solute receptor protein and the two transmembrane proteins.</text>
</comment>
<evidence type="ECO:0000313" key="12">
    <source>
        <dbReference type="Proteomes" id="UP000184932"/>
    </source>
</evidence>
<comment type="subcellular location">
    <subcellularLocation>
        <location evidence="1 9">Cell inner membrane</location>
        <topology evidence="1 9">Multi-pass membrane protein</topology>
    </subcellularLocation>
</comment>
<dbReference type="STRING" id="1217970.SAMN05444002_2793"/>
<comment type="similarity">
    <text evidence="8 9">Belongs to the TRAP transporter small permease family.</text>
</comment>
<feature type="domain" description="Tripartite ATP-independent periplasmic transporters DctQ component" evidence="10">
    <location>
        <begin position="35"/>
        <end position="166"/>
    </location>
</feature>
<gene>
    <name evidence="11" type="ORF">SAMN05444002_2793</name>
</gene>
<name>A0A1N6GUK2_9RHOB</name>
<dbReference type="EMBL" id="FSRL01000001">
    <property type="protein sequence ID" value="SIO11209.1"/>
    <property type="molecule type" value="Genomic_DNA"/>
</dbReference>
<evidence type="ECO:0000256" key="1">
    <source>
        <dbReference type="ARBA" id="ARBA00004429"/>
    </source>
</evidence>
<keyword evidence="2 9" id="KW-0813">Transport</keyword>
<dbReference type="OrthoDB" id="7868044at2"/>
<dbReference type="GO" id="GO:0015740">
    <property type="term" value="P:C4-dicarboxylate transport"/>
    <property type="evidence" value="ECO:0007669"/>
    <property type="project" value="TreeGrafter"/>
</dbReference>
<dbReference type="AlphaFoldDB" id="A0A1N6GUK2"/>
<feature type="transmembrane region" description="Helical" evidence="9">
    <location>
        <begin position="59"/>
        <end position="80"/>
    </location>
</feature>
<dbReference type="GO" id="GO:0005886">
    <property type="term" value="C:plasma membrane"/>
    <property type="evidence" value="ECO:0007669"/>
    <property type="project" value="UniProtKB-SubCell"/>
</dbReference>
<proteinExistence type="inferred from homology"/>
<evidence type="ECO:0000256" key="5">
    <source>
        <dbReference type="ARBA" id="ARBA00022692"/>
    </source>
</evidence>
<evidence type="ECO:0000256" key="2">
    <source>
        <dbReference type="ARBA" id="ARBA00022448"/>
    </source>
</evidence>
<reference evidence="12" key="1">
    <citation type="submission" date="2016-11" db="EMBL/GenBank/DDBJ databases">
        <authorList>
            <person name="Varghese N."/>
            <person name="Submissions S."/>
        </authorList>
    </citation>
    <scope>NUCLEOTIDE SEQUENCE [LARGE SCALE GENOMIC DNA]</scope>
    <source>
        <strain evidence="12">DSM 29440</strain>
    </source>
</reference>
<evidence type="ECO:0000256" key="8">
    <source>
        <dbReference type="ARBA" id="ARBA00038436"/>
    </source>
</evidence>
<keyword evidence="12" id="KW-1185">Reference proteome</keyword>
<dbReference type="GO" id="GO:0022857">
    <property type="term" value="F:transmembrane transporter activity"/>
    <property type="evidence" value="ECO:0007669"/>
    <property type="project" value="UniProtKB-UniRule"/>
</dbReference>
<sequence>MSAAKPAKATAPWGRWFGTIANGFAVLGGVALFALMFITVVAVFWRYALRDPIFGIGDMSSLSLVVIVAAGVTYGAVHGAHISVDILSAVAGRRTKRLTDLLVRALSVAICGFAAWALAVKGACGLPCGAVTPNLGIVHTPFYYLLSAALAVMTALLLYQLLTGLRHWSGQDPNEDNG</sequence>
<dbReference type="Proteomes" id="UP000184932">
    <property type="component" value="Unassembled WGS sequence"/>
</dbReference>
<feature type="transmembrane region" description="Helical" evidence="9">
    <location>
        <begin position="101"/>
        <end position="122"/>
    </location>
</feature>
<dbReference type="Pfam" id="PF04290">
    <property type="entry name" value="DctQ"/>
    <property type="match status" value="1"/>
</dbReference>
<keyword evidence="7 9" id="KW-0472">Membrane</keyword>
<comment type="function">
    <text evidence="9">Part of the tripartite ATP-independent periplasmic (TRAP) transport system.</text>
</comment>
<keyword evidence="5 9" id="KW-0812">Transmembrane</keyword>